<reference evidence="1" key="1">
    <citation type="submission" date="2021-01" db="EMBL/GenBank/DDBJ databases">
        <authorList>
            <person name="Kaushik A."/>
        </authorList>
    </citation>
    <scope>NUCLEOTIDE SEQUENCE</scope>
    <source>
        <strain evidence="1">Type strain: AG8-Rh-89/</strain>
    </source>
</reference>
<name>A0A8H3H5K3_9AGAM</name>
<comment type="caution">
    <text evidence="1">The sequence shown here is derived from an EMBL/GenBank/DDBJ whole genome shotgun (WGS) entry which is preliminary data.</text>
</comment>
<sequence length="177" mass="19591">MVYFLSVATGFAAGGRLGAGVLTIKTTIVSWLGRIVYRNLERPNPYLDDAARERAGEGFAALTWSSALLSGVVLVAGNDEKPDARCWEQVLGPDHLKKMDDSKRAIHGEHGMLLQDVASYCKAYKDEKEEVLILCNDREEYFAFTITETVKAGTSKEYPNSQYDVTVVHAFPVQLSK</sequence>
<proteinExistence type="predicted"/>
<accession>A0A8H3H5K3</accession>
<dbReference type="AlphaFoldDB" id="A0A8H3H5K3"/>
<gene>
    <name evidence="1" type="ORF">RDB_LOCUS91427</name>
</gene>
<evidence type="ECO:0000313" key="1">
    <source>
        <dbReference type="EMBL" id="CAE6497623.1"/>
    </source>
</evidence>
<evidence type="ECO:0000313" key="2">
    <source>
        <dbReference type="Proteomes" id="UP000663850"/>
    </source>
</evidence>
<dbReference type="Proteomes" id="UP000663850">
    <property type="component" value="Unassembled WGS sequence"/>
</dbReference>
<organism evidence="1 2">
    <name type="scientific">Rhizoctonia solani</name>
    <dbReference type="NCBI Taxonomy" id="456999"/>
    <lineage>
        <taxon>Eukaryota</taxon>
        <taxon>Fungi</taxon>
        <taxon>Dikarya</taxon>
        <taxon>Basidiomycota</taxon>
        <taxon>Agaricomycotina</taxon>
        <taxon>Agaricomycetes</taxon>
        <taxon>Cantharellales</taxon>
        <taxon>Ceratobasidiaceae</taxon>
        <taxon>Rhizoctonia</taxon>
    </lineage>
</organism>
<protein>
    <submittedName>
        <fullName evidence="1">Uncharacterized protein</fullName>
    </submittedName>
</protein>
<dbReference type="EMBL" id="CAJMWZ010004939">
    <property type="protein sequence ID" value="CAE6497623.1"/>
    <property type="molecule type" value="Genomic_DNA"/>
</dbReference>